<dbReference type="AlphaFoldDB" id="A0A3M7PHF5"/>
<dbReference type="EMBL" id="REGN01010704">
    <property type="protein sequence ID" value="RMZ98546.1"/>
    <property type="molecule type" value="Genomic_DNA"/>
</dbReference>
<sequence>MVNGGKIQKKLVKNFLVSLTVTKRAPVAKNDLIIEGPNPEYNLRRPSVSKMCFMPPRTLFLAIGPFGSICTRDFITSVGKILTQNETPPMPPHKAVFIIPMSSFDFPPEANRERVNS</sequence>
<name>A0A3M7PHF5_BRAPC</name>
<dbReference type="Proteomes" id="UP000276133">
    <property type="component" value="Unassembled WGS sequence"/>
</dbReference>
<organism evidence="1 2">
    <name type="scientific">Brachionus plicatilis</name>
    <name type="common">Marine rotifer</name>
    <name type="synonym">Brachionus muelleri</name>
    <dbReference type="NCBI Taxonomy" id="10195"/>
    <lineage>
        <taxon>Eukaryota</taxon>
        <taxon>Metazoa</taxon>
        <taxon>Spiralia</taxon>
        <taxon>Gnathifera</taxon>
        <taxon>Rotifera</taxon>
        <taxon>Eurotatoria</taxon>
        <taxon>Monogononta</taxon>
        <taxon>Pseudotrocha</taxon>
        <taxon>Ploima</taxon>
        <taxon>Brachionidae</taxon>
        <taxon>Brachionus</taxon>
    </lineage>
</organism>
<comment type="caution">
    <text evidence="1">The sequence shown here is derived from an EMBL/GenBank/DDBJ whole genome shotgun (WGS) entry which is preliminary data.</text>
</comment>
<gene>
    <name evidence="1" type="ORF">BpHYR1_041048</name>
</gene>
<protein>
    <submittedName>
        <fullName evidence="1">Uncharacterized protein</fullName>
    </submittedName>
</protein>
<accession>A0A3M7PHF5</accession>
<keyword evidence="2" id="KW-1185">Reference proteome</keyword>
<evidence type="ECO:0000313" key="2">
    <source>
        <dbReference type="Proteomes" id="UP000276133"/>
    </source>
</evidence>
<evidence type="ECO:0000313" key="1">
    <source>
        <dbReference type="EMBL" id="RMZ98546.1"/>
    </source>
</evidence>
<reference evidence="1 2" key="1">
    <citation type="journal article" date="2018" name="Sci. Rep.">
        <title>Genomic signatures of local adaptation to the degree of environmental predictability in rotifers.</title>
        <authorList>
            <person name="Franch-Gras L."/>
            <person name="Hahn C."/>
            <person name="Garcia-Roger E.M."/>
            <person name="Carmona M.J."/>
            <person name="Serra M."/>
            <person name="Gomez A."/>
        </authorList>
    </citation>
    <scope>NUCLEOTIDE SEQUENCE [LARGE SCALE GENOMIC DNA]</scope>
    <source>
        <strain evidence="1">HYR1</strain>
    </source>
</reference>
<proteinExistence type="predicted"/>